<keyword evidence="3" id="KW-1185">Reference proteome</keyword>
<comment type="caution">
    <text evidence="2">The sequence shown here is derived from an EMBL/GenBank/DDBJ whole genome shotgun (WGS) entry which is preliminary data.</text>
</comment>
<dbReference type="PANTHER" id="PTHR46669:SF2">
    <property type="entry name" value="EG:BACN32G11.3 PROTEIN"/>
    <property type="match status" value="1"/>
</dbReference>
<dbReference type="AlphaFoldDB" id="A0A8J5CIX1"/>
<dbReference type="InterPro" id="IPR033490">
    <property type="entry name" value="LRP130"/>
</dbReference>
<gene>
    <name evidence="2" type="primary">LRPPRC</name>
    <name evidence="2" type="ORF">GWK47_025178</name>
</gene>
<reference evidence="2" key="1">
    <citation type="submission" date="2020-07" db="EMBL/GenBank/DDBJ databases">
        <title>The High-quality genome of the commercially important snow crab, Chionoecetes opilio.</title>
        <authorList>
            <person name="Jeong J.-H."/>
            <person name="Ryu S."/>
        </authorList>
    </citation>
    <scope>NUCLEOTIDE SEQUENCE</scope>
    <source>
        <strain evidence="2">MADBK_172401_WGS</strain>
        <tissue evidence="2">Digestive gland</tissue>
    </source>
</reference>
<dbReference type="Gene3D" id="1.25.40.10">
    <property type="entry name" value="Tetratricopeptide repeat domain"/>
    <property type="match status" value="1"/>
</dbReference>
<dbReference type="GO" id="GO:0005634">
    <property type="term" value="C:nucleus"/>
    <property type="evidence" value="ECO:0007669"/>
    <property type="project" value="TreeGrafter"/>
</dbReference>
<evidence type="ECO:0000313" key="2">
    <source>
        <dbReference type="EMBL" id="KAG0702079.1"/>
    </source>
</evidence>
<evidence type="ECO:0000313" key="3">
    <source>
        <dbReference type="Proteomes" id="UP000770661"/>
    </source>
</evidence>
<dbReference type="InterPro" id="IPR002885">
    <property type="entry name" value="PPR_rpt"/>
</dbReference>
<dbReference type="EMBL" id="JACEEZ010025310">
    <property type="protein sequence ID" value="KAG0702079.1"/>
    <property type="molecule type" value="Genomic_DNA"/>
</dbReference>
<organism evidence="2 3">
    <name type="scientific">Chionoecetes opilio</name>
    <name type="common">Atlantic snow crab</name>
    <name type="synonym">Cancer opilio</name>
    <dbReference type="NCBI Taxonomy" id="41210"/>
    <lineage>
        <taxon>Eukaryota</taxon>
        <taxon>Metazoa</taxon>
        <taxon>Ecdysozoa</taxon>
        <taxon>Arthropoda</taxon>
        <taxon>Crustacea</taxon>
        <taxon>Multicrustacea</taxon>
        <taxon>Malacostraca</taxon>
        <taxon>Eumalacostraca</taxon>
        <taxon>Eucarida</taxon>
        <taxon>Decapoda</taxon>
        <taxon>Pleocyemata</taxon>
        <taxon>Brachyura</taxon>
        <taxon>Eubrachyura</taxon>
        <taxon>Majoidea</taxon>
        <taxon>Majidae</taxon>
        <taxon>Chionoecetes</taxon>
    </lineage>
</organism>
<proteinExistence type="predicted"/>
<feature type="repeat" description="PPR" evidence="1">
    <location>
        <begin position="303"/>
        <end position="339"/>
    </location>
</feature>
<dbReference type="GO" id="GO:0003730">
    <property type="term" value="F:mRNA 3'-UTR binding"/>
    <property type="evidence" value="ECO:0007669"/>
    <property type="project" value="TreeGrafter"/>
</dbReference>
<sequence>MEGSLSLLLLLAARWNDDASIHHLLEQARTAGVRPSAYTMENVLNTYIRRKNLNAAVSLYGRLKREYVEASLESCTVLHLCTMLVESGKCLEALETLREFVQAGKRPEVSPKNAAESCKVLLSKAAETGNYGLVKEMLDHLLLGKLVEPGPQVVAPLLQCKLDRGDVQGTVEVAEHIYRSYNTLPKRMEIFIKLMQHNPPMEDDLLSVLKRGGGQSRDEGDLLGRMFDLAQGCYGPAQAHHDLLFACLESGHPAAARLVLQALAQDTDERLILRMCKIYAKNQREAALEHLLAASKGMTNIDRLKIYEILLDAYKLRGNKMGEEALSLWTSMQEEGLTPSSTFLATLAALLEDSNMKIPSQVQ</sequence>
<dbReference type="Proteomes" id="UP000770661">
    <property type="component" value="Unassembled WGS sequence"/>
</dbReference>
<protein>
    <submittedName>
        <fullName evidence="2">Leucine-rich PPR motif-containing protein, mitochondrial</fullName>
    </submittedName>
</protein>
<name>A0A8J5CIX1_CHIOP</name>
<dbReference type="OrthoDB" id="767661at2759"/>
<dbReference type="GO" id="GO:0070129">
    <property type="term" value="P:regulation of mitochondrial translation"/>
    <property type="evidence" value="ECO:0007669"/>
    <property type="project" value="TreeGrafter"/>
</dbReference>
<dbReference type="PROSITE" id="PS51375">
    <property type="entry name" value="PPR"/>
    <property type="match status" value="1"/>
</dbReference>
<dbReference type="GO" id="GO:0005739">
    <property type="term" value="C:mitochondrion"/>
    <property type="evidence" value="ECO:0007669"/>
    <property type="project" value="TreeGrafter"/>
</dbReference>
<accession>A0A8J5CIX1</accession>
<dbReference type="InterPro" id="IPR011990">
    <property type="entry name" value="TPR-like_helical_dom_sf"/>
</dbReference>
<dbReference type="PANTHER" id="PTHR46669">
    <property type="entry name" value="LEUCINE-RICH PPR MOTIF-CONTAINING PROTEIN, MITOCHONDRIAL"/>
    <property type="match status" value="1"/>
</dbReference>
<evidence type="ECO:0000256" key="1">
    <source>
        <dbReference type="PROSITE-ProRule" id="PRU00708"/>
    </source>
</evidence>